<dbReference type="UniPathway" id="UPA00048">
    <property type="reaction ID" value="UER00071"/>
</dbReference>
<evidence type="ECO:0000256" key="7">
    <source>
        <dbReference type="ARBA" id="ARBA00022723"/>
    </source>
</evidence>
<evidence type="ECO:0000256" key="6">
    <source>
        <dbReference type="ARBA" id="ARBA00022605"/>
    </source>
</evidence>
<comment type="subunit">
    <text evidence="12">Heterodimer of LeuC and LeuD.</text>
</comment>
<gene>
    <name evidence="12" type="primary">leuC</name>
    <name evidence="14" type="ORF">SAMN04488057_102108</name>
</gene>
<comment type="function">
    <text evidence="2 12">Catalyzes the isomerization between 2-isopropylmalate and 3-isopropylmalate, via the formation of 2-isopropylmaleate.</text>
</comment>
<dbReference type="NCBIfam" id="NF004016">
    <property type="entry name" value="PRK05478.1"/>
    <property type="match status" value="1"/>
</dbReference>
<feature type="binding site" evidence="12">
    <location>
        <position position="410"/>
    </location>
    <ligand>
        <name>[4Fe-4S] cluster</name>
        <dbReference type="ChEBI" id="CHEBI:49883"/>
    </ligand>
</feature>
<dbReference type="InterPro" id="IPR050067">
    <property type="entry name" value="IPM_dehydratase_rel_enz"/>
</dbReference>
<dbReference type="InterPro" id="IPR036008">
    <property type="entry name" value="Aconitase_4Fe-4S_dom"/>
</dbReference>
<evidence type="ECO:0000313" key="14">
    <source>
        <dbReference type="EMBL" id="SHM54925.1"/>
    </source>
</evidence>
<dbReference type="EMBL" id="FRCY01000002">
    <property type="protein sequence ID" value="SHM54925.1"/>
    <property type="molecule type" value="Genomic_DNA"/>
</dbReference>
<feature type="binding site" evidence="12">
    <location>
        <position position="347"/>
    </location>
    <ligand>
        <name>[4Fe-4S] cluster</name>
        <dbReference type="ChEBI" id="CHEBI:49883"/>
    </ligand>
</feature>
<dbReference type="PRINTS" id="PR00415">
    <property type="entry name" value="ACONITASE"/>
</dbReference>
<dbReference type="GO" id="GO:0003861">
    <property type="term" value="F:3-isopropylmalate dehydratase activity"/>
    <property type="evidence" value="ECO:0007669"/>
    <property type="project" value="UniProtKB-UniRule"/>
</dbReference>
<evidence type="ECO:0000256" key="11">
    <source>
        <dbReference type="ARBA" id="ARBA00023304"/>
    </source>
</evidence>
<dbReference type="PANTHER" id="PTHR43822">
    <property type="entry name" value="HOMOACONITASE, MITOCHONDRIAL-RELATED"/>
    <property type="match status" value="1"/>
</dbReference>
<evidence type="ECO:0000256" key="4">
    <source>
        <dbReference type="ARBA" id="ARBA00022430"/>
    </source>
</evidence>
<feature type="binding site" evidence="12">
    <location>
        <position position="407"/>
    </location>
    <ligand>
        <name>[4Fe-4S] cluster</name>
        <dbReference type="ChEBI" id="CHEBI:49883"/>
    </ligand>
</feature>
<evidence type="ECO:0000256" key="8">
    <source>
        <dbReference type="ARBA" id="ARBA00023004"/>
    </source>
</evidence>
<dbReference type="InterPro" id="IPR033941">
    <property type="entry name" value="IPMI_cat"/>
</dbReference>
<organism evidence="14 15">
    <name type="scientific">Cyclobacterium lianum</name>
    <dbReference type="NCBI Taxonomy" id="388280"/>
    <lineage>
        <taxon>Bacteria</taxon>
        <taxon>Pseudomonadati</taxon>
        <taxon>Bacteroidota</taxon>
        <taxon>Cytophagia</taxon>
        <taxon>Cytophagales</taxon>
        <taxon>Cyclobacteriaceae</taxon>
        <taxon>Cyclobacterium</taxon>
    </lineage>
</organism>
<dbReference type="PROSITE" id="PS01244">
    <property type="entry name" value="ACONITASE_2"/>
    <property type="match status" value="1"/>
</dbReference>
<keyword evidence="11 12" id="KW-0100">Branched-chain amino acid biosynthesis</keyword>
<dbReference type="EC" id="4.2.1.33" evidence="12"/>
<dbReference type="GO" id="GO:0046872">
    <property type="term" value="F:metal ion binding"/>
    <property type="evidence" value="ECO:0007669"/>
    <property type="project" value="UniProtKB-KW"/>
</dbReference>
<accession>A0A1M7JPU0</accession>
<dbReference type="Pfam" id="PF00330">
    <property type="entry name" value="Aconitase"/>
    <property type="match status" value="1"/>
</dbReference>
<dbReference type="InterPro" id="IPR004430">
    <property type="entry name" value="3-IsopropMal_deHydase_lsu"/>
</dbReference>
<dbReference type="PANTHER" id="PTHR43822:SF9">
    <property type="entry name" value="3-ISOPROPYLMALATE DEHYDRATASE"/>
    <property type="match status" value="1"/>
</dbReference>
<evidence type="ECO:0000313" key="15">
    <source>
        <dbReference type="Proteomes" id="UP000184513"/>
    </source>
</evidence>
<dbReference type="SUPFAM" id="SSF53732">
    <property type="entry name" value="Aconitase iron-sulfur domain"/>
    <property type="match status" value="1"/>
</dbReference>
<evidence type="ECO:0000256" key="12">
    <source>
        <dbReference type="HAMAP-Rule" id="MF_01026"/>
    </source>
</evidence>
<dbReference type="HAMAP" id="MF_01026">
    <property type="entry name" value="LeuC_type1"/>
    <property type="match status" value="1"/>
</dbReference>
<dbReference type="NCBIfam" id="NF009116">
    <property type="entry name" value="PRK12466.1"/>
    <property type="match status" value="1"/>
</dbReference>
<dbReference type="PROSITE" id="PS00450">
    <property type="entry name" value="ACONITASE_1"/>
    <property type="match status" value="1"/>
</dbReference>
<comment type="pathway">
    <text evidence="3 12">Amino-acid biosynthesis; L-leucine biosynthesis; L-leucine from 3-methyl-2-oxobutanoate: step 2/4.</text>
</comment>
<dbReference type="STRING" id="388280.SAMN04488057_102108"/>
<dbReference type="InterPro" id="IPR001030">
    <property type="entry name" value="Acoase/IPM_deHydtase_lsu_aba"/>
</dbReference>
<evidence type="ECO:0000256" key="9">
    <source>
        <dbReference type="ARBA" id="ARBA00023014"/>
    </source>
</evidence>
<dbReference type="NCBIfam" id="TIGR00170">
    <property type="entry name" value="leuC"/>
    <property type="match status" value="1"/>
</dbReference>
<evidence type="ECO:0000259" key="13">
    <source>
        <dbReference type="Pfam" id="PF00330"/>
    </source>
</evidence>
<evidence type="ECO:0000256" key="3">
    <source>
        <dbReference type="ARBA" id="ARBA00004729"/>
    </source>
</evidence>
<dbReference type="RefSeq" id="WP_073091901.1">
    <property type="nucleotide sequence ID" value="NZ_FRCY01000002.1"/>
</dbReference>
<comment type="catalytic activity">
    <reaction evidence="1 12">
        <text>(2R,3S)-3-isopropylmalate = (2S)-2-isopropylmalate</text>
        <dbReference type="Rhea" id="RHEA:32287"/>
        <dbReference type="ChEBI" id="CHEBI:1178"/>
        <dbReference type="ChEBI" id="CHEBI:35121"/>
        <dbReference type="EC" id="4.2.1.33"/>
    </reaction>
</comment>
<proteinExistence type="inferred from homology"/>
<dbReference type="OrthoDB" id="9802769at2"/>
<reference evidence="14 15" key="1">
    <citation type="submission" date="2016-11" db="EMBL/GenBank/DDBJ databases">
        <authorList>
            <person name="Jaros S."/>
            <person name="Januszkiewicz K."/>
            <person name="Wedrychowicz H."/>
        </authorList>
    </citation>
    <scope>NUCLEOTIDE SEQUENCE [LARGE SCALE GENOMIC DNA]</scope>
    <source>
        <strain evidence="14 15">CGMCC 1.6102</strain>
    </source>
</reference>
<dbReference type="InterPro" id="IPR015931">
    <property type="entry name" value="Acnase/IPM_dHydase_lsu_aba_1/3"/>
</dbReference>
<keyword evidence="5 12" id="KW-0004">4Fe-4S</keyword>
<keyword evidence="10 12" id="KW-0456">Lyase</keyword>
<keyword evidence="8 12" id="KW-0408">Iron</keyword>
<evidence type="ECO:0000256" key="2">
    <source>
        <dbReference type="ARBA" id="ARBA00002695"/>
    </source>
</evidence>
<keyword evidence="15" id="KW-1185">Reference proteome</keyword>
<keyword evidence="6 12" id="KW-0028">Amino-acid biosynthesis</keyword>
<dbReference type="AlphaFoldDB" id="A0A1M7JPU0"/>
<dbReference type="Gene3D" id="3.30.499.10">
    <property type="entry name" value="Aconitase, domain 3"/>
    <property type="match status" value="2"/>
</dbReference>
<sequence length="473" mass="51738">MEKKTLFDKIWDAHVIKSIPEGPDVFFIDKHFIHEVTSPVAFLNLEKRGNKVMFPERTVATPDHNVPTIDQDKTIKDQLSRMQVEKLRENCKKHGIDLHDLGTDHHGIVHVIGPELGITQPGMTIVCGDSHTSTHGAFGTIAFGIGTSEVEMVLATQCIMQAKPKKMRITVDGTLGKGVSSKDIILYIISQISASGGTGYFIEYAGSAIRSLSMEARMTICNMSIEMGARGGLIAPDETTFNYLEGKDFAPKGKDWDAAIAKWRALKTDEGAAFDLEYHYDAVDIEPMITYGTNPGMGVKVKDSIPTTEGMKESVKKSYIKSLDYMGFKPGEAMKGKKIDYVFVGSCTNGRIEDLRTVAEFVKGKKKADNITAWIVPGSREVEKKAIEEGLVQILEDAGFKLRQPGCSACLAMNDDKIPSGKYAVSTSNRNFEGRQGPGSRTLLASPLTVAAVAITGEITDPRDLIEEPVLEV</sequence>
<comment type="cofactor">
    <cofactor evidence="12">
        <name>[4Fe-4S] cluster</name>
        <dbReference type="ChEBI" id="CHEBI:49883"/>
    </cofactor>
    <text evidence="12">Binds 1 [4Fe-4S] cluster per subunit.</text>
</comment>
<dbReference type="Proteomes" id="UP000184513">
    <property type="component" value="Unassembled WGS sequence"/>
</dbReference>
<dbReference type="InterPro" id="IPR018136">
    <property type="entry name" value="Aconitase_4Fe-4S_BS"/>
</dbReference>
<keyword evidence="4 12" id="KW-0432">Leucine biosynthesis</keyword>
<evidence type="ECO:0000256" key="10">
    <source>
        <dbReference type="ARBA" id="ARBA00023239"/>
    </source>
</evidence>
<evidence type="ECO:0000256" key="1">
    <source>
        <dbReference type="ARBA" id="ARBA00000491"/>
    </source>
</evidence>
<dbReference type="GO" id="GO:0051539">
    <property type="term" value="F:4 iron, 4 sulfur cluster binding"/>
    <property type="evidence" value="ECO:0007669"/>
    <property type="project" value="UniProtKB-KW"/>
</dbReference>
<name>A0A1M7JPU0_9BACT</name>
<protein>
    <recommendedName>
        <fullName evidence="12">3-isopropylmalate dehydratase large subunit</fullName>
        <ecNumber evidence="12">4.2.1.33</ecNumber>
    </recommendedName>
    <alternativeName>
        <fullName evidence="12">Alpha-IPM isomerase</fullName>
        <shortName evidence="12">IPMI</shortName>
    </alternativeName>
    <alternativeName>
        <fullName evidence="12">Isopropylmalate isomerase</fullName>
    </alternativeName>
</protein>
<comment type="similarity">
    <text evidence="12">Belongs to the aconitase/IPM isomerase family. LeuC type 1 subfamily.</text>
</comment>
<feature type="domain" description="Aconitase/3-isopropylmalate dehydratase large subunit alpha/beta/alpha" evidence="13">
    <location>
        <begin position="8"/>
        <end position="457"/>
    </location>
</feature>
<keyword evidence="7 12" id="KW-0479">Metal-binding</keyword>
<keyword evidence="9 12" id="KW-0411">Iron-sulfur</keyword>
<dbReference type="CDD" id="cd01583">
    <property type="entry name" value="IPMI"/>
    <property type="match status" value="1"/>
</dbReference>
<evidence type="ECO:0000256" key="5">
    <source>
        <dbReference type="ARBA" id="ARBA00022485"/>
    </source>
</evidence>
<dbReference type="GO" id="GO:0009098">
    <property type="term" value="P:L-leucine biosynthetic process"/>
    <property type="evidence" value="ECO:0007669"/>
    <property type="project" value="UniProtKB-UniRule"/>
</dbReference>